<feature type="region of interest" description="Disordered" evidence="1">
    <location>
        <begin position="1"/>
        <end position="29"/>
    </location>
</feature>
<evidence type="ECO:0000313" key="3">
    <source>
        <dbReference type="Proteomes" id="UP000198287"/>
    </source>
</evidence>
<dbReference type="EMBL" id="LNIX01000001">
    <property type="protein sequence ID" value="OXA63540.1"/>
    <property type="molecule type" value="Genomic_DNA"/>
</dbReference>
<accession>A0A226F2H5</accession>
<feature type="compositionally biased region" description="Low complexity" evidence="1">
    <location>
        <begin position="539"/>
        <end position="548"/>
    </location>
</feature>
<feature type="region of interest" description="Disordered" evidence="1">
    <location>
        <begin position="115"/>
        <end position="145"/>
    </location>
</feature>
<comment type="caution">
    <text evidence="2">The sequence shown here is derived from an EMBL/GenBank/DDBJ whole genome shotgun (WGS) entry which is preliminary data.</text>
</comment>
<dbReference type="STRING" id="158441.A0A226F2H5"/>
<feature type="compositionally biased region" description="Basic and acidic residues" evidence="1">
    <location>
        <begin position="408"/>
        <end position="419"/>
    </location>
</feature>
<evidence type="ECO:0000313" key="2">
    <source>
        <dbReference type="EMBL" id="OXA63540.1"/>
    </source>
</evidence>
<gene>
    <name evidence="2" type="ORF">Fcan01_02760</name>
</gene>
<feature type="region of interest" description="Disordered" evidence="1">
    <location>
        <begin position="403"/>
        <end position="429"/>
    </location>
</feature>
<feature type="compositionally biased region" description="Acidic residues" evidence="1">
    <location>
        <begin position="165"/>
        <end position="186"/>
    </location>
</feature>
<feature type="compositionally biased region" description="Basic and acidic residues" evidence="1">
    <location>
        <begin position="215"/>
        <end position="242"/>
    </location>
</feature>
<reference evidence="2 3" key="1">
    <citation type="submission" date="2015-12" db="EMBL/GenBank/DDBJ databases">
        <title>The genome of Folsomia candida.</title>
        <authorList>
            <person name="Faddeeva A."/>
            <person name="Derks M.F."/>
            <person name="Anvar Y."/>
            <person name="Smit S."/>
            <person name="Van Straalen N."/>
            <person name="Roelofs D."/>
        </authorList>
    </citation>
    <scope>NUCLEOTIDE SEQUENCE [LARGE SCALE GENOMIC DNA]</scope>
    <source>
        <strain evidence="2 3">VU population</strain>
        <tissue evidence="2">Whole body</tissue>
    </source>
</reference>
<feature type="compositionally biased region" description="Basic residues" evidence="1">
    <location>
        <begin position="125"/>
        <end position="141"/>
    </location>
</feature>
<feature type="compositionally biased region" description="Low complexity" evidence="1">
    <location>
        <begin position="520"/>
        <end position="531"/>
    </location>
</feature>
<name>A0A226F2H5_FOLCA</name>
<protein>
    <submittedName>
        <fullName evidence="2">GATA zinc finger domain-containing protein 1</fullName>
    </submittedName>
</protein>
<evidence type="ECO:0000256" key="1">
    <source>
        <dbReference type="SAM" id="MobiDB-lite"/>
    </source>
</evidence>
<dbReference type="Proteomes" id="UP000198287">
    <property type="component" value="Unassembled WGS sequence"/>
</dbReference>
<dbReference type="OrthoDB" id="9994231at2759"/>
<dbReference type="AlphaFoldDB" id="A0A226F2H5"/>
<sequence>MSGTIHQEDANVEEVVNEDTPVLSISHPPPKLEKEIRIPVLKIEQLQLEKLVGGGNKHVNNGNSSMIEVRDGASPPQLDKCIEDDNISIASSSTTTPDEYSCSIMESILKQSRLTITDTSDKPKKEKAKKRKAVKSKKTLKPKQQYLRIKIAPAAFGRRKAAAEAEIDEESDNGEGLDMDDVDESCASDSRRKLRSHGGVSSRGGGDVDQSEDESDKRQDMRRLQLQKIEDNNGDHDSRKSDDDDDGYHDDDPEHEWKPVRAAMVAALELVAKKQVTDDMRMERRIRKQVLKPLPPKGRGRRAIYKRLNKPMKSYEHTAGITTSDSVYYDHTFFHEGDIICLLQDLVGPLYPDLTRQRFFQINGFIKVPTMDDCASLTLLKRIIPVPEPKPRQEAADVIYGEPYPDSIKNEEDEKHDAEMNDDDDDDEPYRFTLLDYRPANSAEIMVVLAQLKFVMHCPPDFYYGHDLLINRTFSNSRGIYARLGREIYEYDEEELGEVKRKNSFSDNDYDVETVIEEPSSQSINNSNSNSVKGDDNESIASSSNSIQTNNSNNHNSCYGAADAESSSCHVISSIV</sequence>
<feature type="region of interest" description="Disordered" evidence="1">
    <location>
        <begin position="518"/>
        <end position="548"/>
    </location>
</feature>
<feature type="region of interest" description="Disordered" evidence="1">
    <location>
        <begin position="162"/>
        <end position="255"/>
    </location>
</feature>
<keyword evidence="3" id="KW-1185">Reference proteome</keyword>
<organism evidence="2 3">
    <name type="scientific">Folsomia candida</name>
    <name type="common">Springtail</name>
    <dbReference type="NCBI Taxonomy" id="158441"/>
    <lineage>
        <taxon>Eukaryota</taxon>
        <taxon>Metazoa</taxon>
        <taxon>Ecdysozoa</taxon>
        <taxon>Arthropoda</taxon>
        <taxon>Hexapoda</taxon>
        <taxon>Collembola</taxon>
        <taxon>Entomobryomorpha</taxon>
        <taxon>Isotomoidea</taxon>
        <taxon>Isotomidae</taxon>
        <taxon>Proisotominae</taxon>
        <taxon>Folsomia</taxon>
    </lineage>
</organism>
<proteinExistence type="predicted"/>
<dbReference type="PANTHER" id="PTHR35711">
    <property type="entry name" value="EXPRESSED PROTEIN"/>
    <property type="match status" value="1"/>
</dbReference>
<dbReference type="PANTHER" id="PTHR35711:SF1">
    <property type="entry name" value="ECTODERMAL, ISOFORM F"/>
    <property type="match status" value="1"/>
</dbReference>